<dbReference type="AlphaFoldDB" id="A0AAE1D8U3"/>
<evidence type="ECO:0000313" key="3">
    <source>
        <dbReference type="Proteomes" id="UP001283361"/>
    </source>
</evidence>
<dbReference type="EMBL" id="JAWDGP010004848">
    <property type="protein sequence ID" value="KAK3761759.1"/>
    <property type="molecule type" value="Genomic_DNA"/>
</dbReference>
<sequence length="160" mass="17171">MVRKSPSALISVALSAGPEAAGCPDHPSLTSDHPSLTSDTASTRSSTQSDAPGWRRQHIADDWPVPALRFVQAGSVRPWQHLMSRLDPLGPFGSGLLTKVLGLSHSISHDAVEFSISRSRCCRRQPSDGPEPFALVVLARGVGLPFPEGAFWRRPDGGRD</sequence>
<evidence type="ECO:0000313" key="2">
    <source>
        <dbReference type="EMBL" id="KAK3761759.1"/>
    </source>
</evidence>
<organism evidence="2 3">
    <name type="scientific">Elysia crispata</name>
    <name type="common">lettuce slug</name>
    <dbReference type="NCBI Taxonomy" id="231223"/>
    <lineage>
        <taxon>Eukaryota</taxon>
        <taxon>Metazoa</taxon>
        <taxon>Spiralia</taxon>
        <taxon>Lophotrochozoa</taxon>
        <taxon>Mollusca</taxon>
        <taxon>Gastropoda</taxon>
        <taxon>Heterobranchia</taxon>
        <taxon>Euthyneura</taxon>
        <taxon>Panpulmonata</taxon>
        <taxon>Sacoglossa</taxon>
        <taxon>Placobranchoidea</taxon>
        <taxon>Plakobranchidae</taxon>
        <taxon>Elysia</taxon>
    </lineage>
</organism>
<reference evidence="2" key="1">
    <citation type="journal article" date="2023" name="G3 (Bethesda)">
        <title>A reference genome for the long-term kleptoplast-retaining sea slug Elysia crispata morphotype clarki.</title>
        <authorList>
            <person name="Eastman K.E."/>
            <person name="Pendleton A.L."/>
            <person name="Shaikh M.A."/>
            <person name="Suttiyut T."/>
            <person name="Ogas R."/>
            <person name="Tomko P."/>
            <person name="Gavelis G."/>
            <person name="Widhalm J.R."/>
            <person name="Wisecaver J.H."/>
        </authorList>
    </citation>
    <scope>NUCLEOTIDE SEQUENCE</scope>
    <source>
        <strain evidence="2">ECLA1</strain>
    </source>
</reference>
<feature type="compositionally biased region" description="Polar residues" evidence="1">
    <location>
        <begin position="28"/>
        <end position="50"/>
    </location>
</feature>
<accession>A0AAE1D8U3</accession>
<name>A0AAE1D8U3_9GAST</name>
<comment type="caution">
    <text evidence="2">The sequence shown here is derived from an EMBL/GenBank/DDBJ whole genome shotgun (WGS) entry which is preliminary data.</text>
</comment>
<evidence type="ECO:0000256" key="1">
    <source>
        <dbReference type="SAM" id="MobiDB-lite"/>
    </source>
</evidence>
<protein>
    <submittedName>
        <fullName evidence="2">Uncharacterized protein</fullName>
    </submittedName>
</protein>
<proteinExistence type="predicted"/>
<keyword evidence="3" id="KW-1185">Reference proteome</keyword>
<feature type="region of interest" description="Disordered" evidence="1">
    <location>
        <begin position="18"/>
        <end position="55"/>
    </location>
</feature>
<dbReference type="Proteomes" id="UP001283361">
    <property type="component" value="Unassembled WGS sequence"/>
</dbReference>
<gene>
    <name evidence="2" type="ORF">RRG08_004205</name>
</gene>